<accession>A0AAI9X171</accession>
<name>A0AAI9X171_SPIME</name>
<dbReference type="Gene3D" id="3.40.50.300">
    <property type="entry name" value="P-loop containing nucleotide triphosphate hydrolases"/>
    <property type="match status" value="1"/>
</dbReference>
<dbReference type="SUPFAM" id="SSF52540">
    <property type="entry name" value="P-loop containing nucleoside triphosphate hydrolases"/>
    <property type="match status" value="1"/>
</dbReference>
<organism evidence="2 3">
    <name type="scientific">Spiroplasma melliferum KC3</name>
    <dbReference type="NCBI Taxonomy" id="570509"/>
    <lineage>
        <taxon>Bacteria</taxon>
        <taxon>Bacillati</taxon>
        <taxon>Mycoplasmatota</taxon>
        <taxon>Mollicutes</taxon>
        <taxon>Entomoplasmatales</taxon>
        <taxon>Spiroplasmataceae</taxon>
        <taxon>Spiroplasma</taxon>
    </lineage>
</organism>
<evidence type="ECO:0008006" key="4">
    <source>
        <dbReference type="Google" id="ProtNLM"/>
    </source>
</evidence>
<feature type="transmembrane region" description="Helical" evidence="1">
    <location>
        <begin position="12"/>
        <end position="32"/>
    </location>
</feature>
<dbReference type="AlphaFoldDB" id="A0AAI9X171"/>
<keyword evidence="1" id="KW-1133">Transmembrane helix</keyword>
<gene>
    <name evidence="2" type="ORF">SPM_001980</name>
</gene>
<keyword evidence="1" id="KW-0472">Membrane</keyword>
<comment type="caution">
    <text evidence="2">The sequence shown here is derived from an EMBL/GenBank/DDBJ whole genome shotgun (WGS) entry which is preliminary data.</text>
</comment>
<feature type="transmembrane region" description="Helical" evidence="1">
    <location>
        <begin position="38"/>
        <end position="60"/>
    </location>
</feature>
<dbReference type="Proteomes" id="UP000004057">
    <property type="component" value="Unassembled WGS sequence"/>
</dbReference>
<evidence type="ECO:0000313" key="3">
    <source>
        <dbReference type="Proteomes" id="UP000004057"/>
    </source>
</evidence>
<evidence type="ECO:0000256" key="1">
    <source>
        <dbReference type="SAM" id="Phobius"/>
    </source>
</evidence>
<dbReference type="InterPro" id="IPR027417">
    <property type="entry name" value="P-loop_NTPase"/>
</dbReference>
<keyword evidence="1" id="KW-0812">Transmembrane</keyword>
<evidence type="ECO:0000313" key="2">
    <source>
        <dbReference type="EMBL" id="KAI92798.1"/>
    </source>
</evidence>
<dbReference type="RefSeq" id="WP_004027931.1">
    <property type="nucleotide sequence ID" value="NZ_AGBZ02000001.1"/>
</dbReference>
<sequence>MLNIRKWIINWYLMNWFFTLIMIVLNCLIIFKPNMFKGWLNIVFLIFTYLFSIFVLFLFFKDLRNQLAFFKTIKQSPITMVIGSLGSGKTLLATHLLVNSKYDTKYSNYPIKNEDIALATFDMFDNNNLKNPIPYSESNLVVLDEMALYVPANEVKDGAMKKYSGVIPSLVLMRQYNINVVFIGQREKHHWVEYRELATGLMLPLSCKKPPFQFKGILKYFIWFFPKFKFHIGIFDDKDNYDIWKSESVKRSANGKKVKLKNASSIGMRNFKISISLLDAMKYDTKYLQFVRDVKNDIVKDKSLTYWDYVNFDSLEDLEKMGATRLVENLQKGGK</sequence>
<reference evidence="2 3" key="1">
    <citation type="journal article" date="2012" name="J. Proteome Res.">
        <title>Application of Spiroplasma melliferum proteogenomic profiling for the discovery of virulence factors and pathogenicity mechanisms in host-associated spiroplasmas.</title>
        <authorList>
            <person name="Alexeev D."/>
            <person name="Kostrjukova E."/>
            <person name="Aliper A."/>
            <person name="Popenko A."/>
            <person name="Bazaleev N."/>
            <person name="Tyakht A."/>
            <person name="Selezneva O."/>
            <person name="Akopian T."/>
            <person name="Prichodko E."/>
            <person name="Kondratov I."/>
            <person name="Chukin M."/>
            <person name="Demina I."/>
            <person name="Galyamina M."/>
            <person name="Kamashev D."/>
            <person name="Vanyushkina A."/>
            <person name="Ladygina V."/>
            <person name="Levitskii S."/>
            <person name="Lazarev V."/>
            <person name="Govorun V."/>
        </authorList>
    </citation>
    <scope>NUCLEOTIDE SEQUENCE [LARGE SCALE GENOMIC DNA]</scope>
    <source>
        <strain evidence="2 3">KC3</strain>
    </source>
</reference>
<proteinExistence type="predicted"/>
<dbReference type="EMBL" id="AGBZ02000001">
    <property type="protein sequence ID" value="KAI92798.1"/>
    <property type="molecule type" value="Genomic_DNA"/>
</dbReference>
<protein>
    <recommendedName>
        <fullName evidence="4">Spiroplasmavirus-related protein</fullName>
    </recommendedName>
</protein>